<feature type="transmembrane region" description="Helical" evidence="1">
    <location>
        <begin position="20"/>
        <end position="38"/>
    </location>
</feature>
<keyword evidence="1" id="KW-0812">Transmembrane</keyword>
<evidence type="ECO:0000313" key="2">
    <source>
        <dbReference type="EMBL" id="MBL3654971.1"/>
    </source>
</evidence>
<gene>
    <name evidence="2" type="ORF">JL102_02420</name>
</gene>
<keyword evidence="1" id="KW-0472">Membrane</keyword>
<keyword evidence="3" id="KW-1185">Reference proteome</keyword>
<protein>
    <submittedName>
        <fullName evidence="2">Sulfate ABC transporter permease</fullName>
    </submittedName>
</protein>
<feature type="transmembrane region" description="Helical" evidence="1">
    <location>
        <begin position="154"/>
        <end position="174"/>
    </location>
</feature>
<dbReference type="EMBL" id="JAESIY010000001">
    <property type="protein sequence ID" value="MBL3654971.1"/>
    <property type="molecule type" value="Genomic_DNA"/>
</dbReference>
<dbReference type="AlphaFoldDB" id="A0A937JZA3"/>
<comment type="caution">
    <text evidence="2">The sequence shown here is derived from an EMBL/GenBank/DDBJ whole genome shotgun (WGS) entry which is preliminary data.</text>
</comment>
<proteinExistence type="predicted"/>
<evidence type="ECO:0000256" key="1">
    <source>
        <dbReference type="SAM" id="Phobius"/>
    </source>
</evidence>
<reference evidence="2" key="1">
    <citation type="submission" date="2021-01" db="EMBL/GenBank/DDBJ databases">
        <title>Fulvivirga kasyanovii gen. nov., sp nov., a novel member of the phylum Bacteroidetes isolated from seawater in a mussel farm.</title>
        <authorList>
            <person name="Zhao L.-H."/>
            <person name="Wang Z.-J."/>
        </authorList>
    </citation>
    <scope>NUCLEOTIDE SEQUENCE</scope>
    <source>
        <strain evidence="2">2943</strain>
    </source>
</reference>
<feature type="transmembrane region" description="Helical" evidence="1">
    <location>
        <begin position="70"/>
        <end position="90"/>
    </location>
</feature>
<keyword evidence="1" id="KW-1133">Transmembrane helix</keyword>
<feature type="transmembrane region" description="Helical" evidence="1">
    <location>
        <begin position="186"/>
        <end position="209"/>
    </location>
</feature>
<dbReference type="Proteomes" id="UP000659388">
    <property type="component" value="Unassembled WGS sequence"/>
</dbReference>
<dbReference type="RefSeq" id="WP_202242079.1">
    <property type="nucleotide sequence ID" value="NZ_JAESIY010000001.1"/>
</dbReference>
<evidence type="ECO:0000313" key="3">
    <source>
        <dbReference type="Proteomes" id="UP000659388"/>
    </source>
</evidence>
<organism evidence="2 3">
    <name type="scientific">Fulvivirga sediminis</name>
    <dbReference type="NCBI Taxonomy" id="2803949"/>
    <lineage>
        <taxon>Bacteria</taxon>
        <taxon>Pseudomonadati</taxon>
        <taxon>Bacteroidota</taxon>
        <taxon>Cytophagia</taxon>
        <taxon>Cytophagales</taxon>
        <taxon>Fulvivirgaceae</taxon>
        <taxon>Fulvivirga</taxon>
    </lineage>
</organism>
<accession>A0A937JZA3</accession>
<sequence>MNKNYTTNSSFFDINKWAGFALICAATLVLLIAKKVLIENNTAAFEVLESRGQIGVFQLLNTLQYLSVPIIYLIKFTSIAFILWVGSFMFGYKITFGQVWQIVAISELIFLAPEILKIVWFLIINPDPNLFEIKSFYPISLINLFDPYNLPKRWFYPLKALNIFEIIYWFILASGIHHMAGKRKKIAYSIVFSSYCLFFLLWLGFYLIVYK</sequence>
<feature type="transmembrane region" description="Helical" evidence="1">
    <location>
        <begin position="102"/>
        <end position="123"/>
    </location>
</feature>
<name>A0A937JZA3_9BACT</name>